<reference evidence="1 2" key="1">
    <citation type="submission" date="2022-10" db="EMBL/GenBank/DDBJ databases">
        <title>Characterization of Pseudomonas capsici strains from pepper and tomato in Georgia.</title>
        <authorList>
            <person name="Zhao M."/>
            <person name="Dutta B."/>
        </authorList>
    </citation>
    <scope>NUCLEOTIDE SEQUENCE [LARGE SCALE GENOMIC DNA]</scope>
    <source>
        <strain evidence="1 2">Pc20-5</strain>
    </source>
</reference>
<name>A0ABT3C420_9PSED</name>
<sequence length="230" mass="25530">MKINNAILLIALGLTGCGEEPQPAKLPASEDVLAQYQTIHIGQERLSLPTIALLSSTTNSNLTLSDGTEVPVRNVLSQSTHGSRVSQVRLALDAYDQLYDFNLDTHAYVSKAFCERLLMDWERNQCKTGLYDGKTVFLPRHISLVERSYLLGSTEQLFALAGKGPSAGESARRMLAQTPEPQFTCVPTQQPLCTAIIPIRGDLVAVWATGRKSVEEEREKVRWLLEKYLK</sequence>
<organism evidence="1 2">
    <name type="scientific">Pseudomonas capsici</name>
    <dbReference type="NCBI Taxonomy" id="2810614"/>
    <lineage>
        <taxon>Bacteria</taxon>
        <taxon>Pseudomonadati</taxon>
        <taxon>Pseudomonadota</taxon>
        <taxon>Gammaproteobacteria</taxon>
        <taxon>Pseudomonadales</taxon>
        <taxon>Pseudomonadaceae</taxon>
        <taxon>Pseudomonas</taxon>
    </lineage>
</organism>
<dbReference type="PROSITE" id="PS51257">
    <property type="entry name" value="PROKAR_LIPOPROTEIN"/>
    <property type="match status" value="1"/>
</dbReference>
<evidence type="ECO:0008006" key="3">
    <source>
        <dbReference type="Google" id="ProtNLM"/>
    </source>
</evidence>
<accession>A0ABT3C420</accession>
<dbReference type="RefSeq" id="WP_206402780.1">
    <property type="nucleotide sequence ID" value="NZ_JAFGZD010000018.1"/>
</dbReference>
<dbReference type="EMBL" id="JAOXML010000036">
    <property type="protein sequence ID" value="MCV4379843.1"/>
    <property type="molecule type" value="Genomic_DNA"/>
</dbReference>
<protein>
    <recommendedName>
        <fullName evidence="3">Lipoprotein</fullName>
    </recommendedName>
</protein>
<keyword evidence="2" id="KW-1185">Reference proteome</keyword>
<evidence type="ECO:0000313" key="2">
    <source>
        <dbReference type="Proteomes" id="UP001207294"/>
    </source>
</evidence>
<evidence type="ECO:0000313" key="1">
    <source>
        <dbReference type="EMBL" id="MCV4379843.1"/>
    </source>
</evidence>
<proteinExistence type="predicted"/>
<dbReference type="GeneID" id="93563272"/>
<comment type="caution">
    <text evidence="1">The sequence shown here is derived from an EMBL/GenBank/DDBJ whole genome shotgun (WGS) entry which is preliminary data.</text>
</comment>
<gene>
    <name evidence="1" type="ORF">OH718_24900</name>
</gene>
<dbReference type="Proteomes" id="UP001207294">
    <property type="component" value="Unassembled WGS sequence"/>
</dbReference>